<sequence>MNQPIAVAKPPNGHWTDAYPELGRGPVSLEDCVSEEFYEKEREHVFKKTWLYVGRVERVPRSGSYFTREFRFLNTSIIIVRGKDQVIRAFHNICPHRGNKMLWEDDPFQEVSGRAPLLYCRFHGWRYKLDGKLHSATRKDLLLDFDADSCQVPAVQCEVWEGFIFINLNPHNTEPLRSFLGELAHGIEGYPFDGPHQVYKFSAELQCNWKIFVDSFAESYHGPYLHASSFGALTAEARDAFDQPNPFTDALAYQLSGPHRMFSFSGEPSQKTPYSKPIECVMEASAAGPWNKKVDRGPMPPGINPTRSEKYGFDSFQFFPNFVIIFGASGFSTHTHWPTGPHSHVFEAEMFYQPPKTHKERLGQELTVTFLNDIILEDASPSEGLQAMLNSGVLTHFTMNDEEILLRHLHKVVGDYVAAGEAAKAVQR</sequence>
<dbReference type="InterPro" id="IPR036922">
    <property type="entry name" value="Rieske_2Fe-2S_sf"/>
</dbReference>
<evidence type="ECO:0000256" key="6">
    <source>
        <dbReference type="ARBA" id="ARBA00023014"/>
    </source>
</evidence>
<dbReference type="GO" id="GO:0051537">
    <property type="term" value="F:2 iron, 2 sulfur cluster binding"/>
    <property type="evidence" value="ECO:0007669"/>
    <property type="project" value="UniProtKB-KW"/>
</dbReference>
<organism evidence="8 9">
    <name type="scientific">Mycobacterium colombiense</name>
    <dbReference type="NCBI Taxonomy" id="339268"/>
    <lineage>
        <taxon>Bacteria</taxon>
        <taxon>Bacillati</taxon>
        <taxon>Actinomycetota</taxon>
        <taxon>Actinomycetes</taxon>
        <taxon>Mycobacteriales</taxon>
        <taxon>Mycobacteriaceae</taxon>
        <taxon>Mycobacterium</taxon>
        <taxon>Mycobacterium avium complex (MAC)</taxon>
    </lineage>
</organism>
<dbReference type="InterPro" id="IPR017941">
    <property type="entry name" value="Rieske_2Fe-2S"/>
</dbReference>
<dbReference type="EMBL" id="LZSX01000008">
    <property type="protein sequence ID" value="OBB88466.1"/>
    <property type="molecule type" value="Genomic_DNA"/>
</dbReference>
<dbReference type="PROSITE" id="PS51296">
    <property type="entry name" value="RIESKE"/>
    <property type="match status" value="1"/>
</dbReference>
<evidence type="ECO:0000256" key="3">
    <source>
        <dbReference type="ARBA" id="ARBA00022723"/>
    </source>
</evidence>
<keyword evidence="2" id="KW-0001">2Fe-2S</keyword>
<accession>A0A1A0VZ62</accession>
<dbReference type="Proteomes" id="UP000091914">
    <property type="component" value="Unassembled WGS sequence"/>
</dbReference>
<gene>
    <name evidence="8" type="ORF">A5760_23765</name>
</gene>
<dbReference type="Gene3D" id="2.102.10.10">
    <property type="entry name" value="Rieske [2Fe-2S] iron-sulphur domain"/>
    <property type="match status" value="1"/>
</dbReference>
<keyword evidence="4" id="KW-0560">Oxidoreductase</keyword>
<dbReference type="GO" id="GO:0016705">
    <property type="term" value="F:oxidoreductase activity, acting on paired donors, with incorporation or reduction of molecular oxygen"/>
    <property type="evidence" value="ECO:0007669"/>
    <property type="project" value="UniProtKB-ARBA"/>
</dbReference>
<dbReference type="PANTHER" id="PTHR43756:SF5">
    <property type="entry name" value="CHOLINE MONOOXYGENASE, CHLOROPLASTIC"/>
    <property type="match status" value="1"/>
</dbReference>
<dbReference type="Pfam" id="PF00848">
    <property type="entry name" value="Ring_hydroxyl_A"/>
    <property type="match status" value="1"/>
</dbReference>
<dbReference type="OrthoDB" id="5243643at2"/>
<dbReference type="PRINTS" id="PR00090">
    <property type="entry name" value="RNGDIOXGNASE"/>
</dbReference>
<dbReference type="Gene3D" id="3.90.380.10">
    <property type="entry name" value="Naphthalene 1,2-dioxygenase Alpha Subunit, Chain A, domain 1"/>
    <property type="match status" value="1"/>
</dbReference>
<feature type="domain" description="Rieske" evidence="7">
    <location>
        <begin position="50"/>
        <end position="166"/>
    </location>
</feature>
<reference evidence="8 9" key="1">
    <citation type="submission" date="2016-06" db="EMBL/GenBank/DDBJ databases">
        <authorList>
            <person name="Kjaerup R.B."/>
            <person name="Dalgaard T.S."/>
            <person name="Juul-Madsen H.R."/>
        </authorList>
    </citation>
    <scope>NUCLEOTIDE SEQUENCE [LARGE SCALE GENOMIC DNA]</scope>
    <source>
        <strain evidence="8 9">852002-51834_SCH5396731</strain>
    </source>
</reference>
<dbReference type="GO" id="GO:0004497">
    <property type="term" value="F:monooxygenase activity"/>
    <property type="evidence" value="ECO:0007669"/>
    <property type="project" value="UniProtKB-ARBA"/>
</dbReference>
<dbReference type="InterPro" id="IPR015879">
    <property type="entry name" value="Ring_hydroxy_dOase_asu_C_dom"/>
</dbReference>
<keyword evidence="3" id="KW-0479">Metal-binding</keyword>
<evidence type="ECO:0000256" key="1">
    <source>
        <dbReference type="ARBA" id="ARBA00001962"/>
    </source>
</evidence>
<dbReference type="SUPFAM" id="SSF50022">
    <property type="entry name" value="ISP domain"/>
    <property type="match status" value="1"/>
</dbReference>
<evidence type="ECO:0000256" key="4">
    <source>
        <dbReference type="ARBA" id="ARBA00023002"/>
    </source>
</evidence>
<proteinExistence type="predicted"/>
<evidence type="ECO:0000256" key="5">
    <source>
        <dbReference type="ARBA" id="ARBA00023004"/>
    </source>
</evidence>
<evidence type="ECO:0000313" key="9">
    <source>
        <dbReference type="Proteomes" id="UP000091914"/>
    </source>
</evidence>
<dbReference type="SUPFAM" id="SSF55961">
    <property type="entry name" value="Bet v1-like"/>
    <property type="match status" value="1"/>
</dbReference>
<dbReference type="GO" id="GO:0005506">
    <property type="term" value="F:iron ion binding"/>
    <property type="evidence" value="ECO:0007669"/>
    <property type="project" value="InterPro"/>
</dbReference>
<dbReference type="CDD" id="cd00680">
    <property type="entry name" value="RHO_alpha_C"/>
    <property type="match status" value="1"/>
</dbReference>
<keyword evidence="6" id="KW-0411">Iron-sulfur</keyword>
<comment type="caution">
    <text evidence="8">The sequence shown here is derived from an EMBL/GenBank/DDBJ whole genome shotgun (WGS) entry which is preliminary data.</text>
</comment>
<dbReference type="PANTHER" id="PTHR43756">
    <property type="entry name" value="CHOLINE MONOOXYGENASE, CHLOROPLASTIC"/>
    <property type="match status" value="1"/>
</dbReference>
<evidence type="ECO:0000313" key="8">
    <source>
        <dbReference type="EMBL" id="OBB88466.1"/>
    </source>
</evidence>
<evidence type="ECO:0000256" key="2">
    <source>
        <dbReference type="ARBA" id="ARBA00022714"/>
    </source>
</evidence>
<evidence type="ECO:0000259" key="7">
    <source>
        <dbReference type="PROSITE" id="PS51296"/>
    </source>
</evidence>
<dbReference type="InterPro" id="IPR001663">
    <property type="entry name" value="Rng_hydr_dOase-A"/>
</dbReference>
<dbReference type="Pfam" id="PF00355">
    <property type="entry name" value="Rieske"/>
    <property type="match status" value="1"/>
</dbReference>
<dbReference type="RefSeq" id="WP_064877281.1">
    <property type="nucleotide sequence ID" value="NZ_LZSX01000008.1"/>
</dbReference>
<name>A0A1A0VZ62_9MYCO</name>
<dbReference type="AlphaFoldDB" id="A0A1A0VZ62"/>
<comment type="cofactor">
    <cofactor evidence="1">
        <name>Fe cation</name>
        <dbReference type="ChEBI" id="CHEBI:24875"/>
    </cofactor>
</comment>
<dbReference type="CDD" id="cd03469">
    <property type="entry name" value="Rieske_RO_Alpha_N"/>
    <property type="match status" value="1"/>
</dbReference>
<keyword evidence="5" id="KW-0408">Iron</keyword>
<protein>
    <submittedName>
        <fullName evidence="8">Ring-hydroxylating oxygenase subunit alpha</fullName>
    </submittedName>
</protein>